<evidence type="ECO:0000256" key="5">
    <source>
        <dbReference type="ARBA" id="ARBA00022989"/>
    </source>
</evidence>
<dbReference type="AlphaFoldDB" id="A0A023D4G2"/>
<comment type="subcellular location">
    <subcellularLocation>
        <location evidence="1">Cell membrane</location>
        <topology evidence="1">Multi-pass membrane protein</topology>
    </subcellularLocation>
</comment>
<evidence type="ECO:0000256" key="7">
    <source>
        <dbReference type="SAM" id="Phobius"/>
    </source>
</evidence>
<keyword evidence="8" id="KW-0966">Cell projection</keyword>
<evidence type="ECO:0000256" key="4">
    <source>
        <dbReference type="ARBA" id="ARBA00022692"/>
    </source>
</evidence>
<accession>A0A023D4G2</accession>
<dbReference type="Proteomes" id="UP000019760">
    <property type="component" value="Unassembled WGS sequence"/>
</dbReference>
<feature type="transmembrane region" description="Helical" evidence="7">
    <location>
        <begin position="20"/>
        <end position="44"/>
    </location>
</feature>
<dbReference type="PIRSF" id="PIRSF004669">
    <property type="entry name" value="FliQ"/>
    <property type="match status" value="1"/>
</dbReference>
<gene>
    <name evidence="8" type="ORF">Amme_040_036</name>
</gene>
<dbReference type="GO" id="GO:0005886">
    <property type="term" value="C:plasma membrane"/>
    <property type="evidence" value="ECO:0007669"/>
    <property type="project" value="UniProtKB-SubCell"/>
</dbReference>
<proteinExistence type="inferred from homology"/>
<evidence type="ECO:0000256" key="2">
    <source>
        <dbReference type="ARBA" id="ARBA00006156"/>
    </source>
</evidence>
<organism evidence="8 9">
    <name type="scientific">Acidomonas methanolica NBRC 104435</name>
    <dbReference type="NCBI Taxonomy" id="1231351"/>
    <lineage>
        <taxon>Bacteria</taxon>
        <taxon>Pseudomonadati</taxon>
        <taxon>Pseudomonadota</taxon>
        <taxon>Alphaproteobacteria</taxon>
        <taxon>Acetobacterales</taxon>
        <taxon>Acetobacteraceae</taxon>
        <taxon>Acidomonas</taxon>
    </lineage>
</organism>
<reference evidence="8 9" key="2">
    <citation type="journal article" date="2014" name="FEMS Microbiol. Lett.">
        <title>Draft genomic DNA sequence of the facultatively methylotrophic bacterium Acidomonas methanolica type strain MB58.</title>
        <authorList>
            <person name="Higashiura N."/>
            <person name="Hadano H."/>
            <person name="Hirakawa H."/>
            <person name="Matsutani M."/>
            <person name="Takabe S."/>
            <person name="Matsushita K."/>
            <person name="Azuma Y."/>
        </authorList>
    </citation>
    <scope>NUCLEOTIDE SEQUENCE [LARGE SCALE GENOMIC DNA]</scope>
    <source>
        <strain evidence="8 9">MB58</strain>
    </source>
</reference>
<keyword evidence="9" id="KW-1185">Reference proteome</keyword>
<keyword evidence="6 7" id="KW-0472">Membrane</keyword>
<dbReference type="InterPro" id="IPR002191">
    <property type="entry name" value="Bac_export_3"/>
</dbReference>
<name>A0A023D4G2_ACIMT</name>
<protein>
    <submittedName>
        <fullName evidence="8">Flagellar biosynthetic export protein fliQ</fullName>
    </submittedName>
</protein>
<feature type="transmembrane region" description="Helical" evidence="7">
    <location>
        <begin position="56"/>
        <end position="81"/>
    </location>
</feature>
<evidence type="ECO:0000313" key="9">
    <source>
        <dbReference type="Proteomes" id="UP000019760"/>
    </source>
</evidence>
<keyword evidence="8" id="KW-0282">Flagellum</keyword>
<dbReference type="EMBL" id="BAND01000040">
    <property type="protein sequence ID" value="GAJ28964.1"/>
    <property type="molecule type" value="Genomic_DNA"/>
</dbReference>
<keyword evidence="3" id="KW-1003">Cell membrane</keyword>
<dbReference type="PRINTS" id="PR00952">
    <property type="entry name" value="TYPE3IMQPROT"/>
</dbReference>
<reference evidence="9" key="1">
    <citation type="journal article" date="2014" name="FEMS Microbiol. Lett.">
        <title>Draft Genomic DNA Sequence of the Facultatively Methylotrophic Bacterium Acidomonas methanolica type strain MB58.</title>
        <authorList>
            <person name="Higashiura N."/>
            <person name="Hadano H."/>
            <person name="Hirakawa H."/>
            <person name="Matsutani M."/>
            <person name="Takabe S."/>
            <person name="Matsushita K."/>
            <person name="Azuma Y."/>
        </authorList>
    </citation>
    <scope>NUCLEOTIDE SEQUENCE [LARGE SCALE GENOMIC DNA]</scope>
    <source>
        <strain evidence="9">MB58</strain>
    </source>
</reference>
<evidence type="ECO:0000256" key="1">
    <source>
        <dbReference type="ARBA" id="ARBA00004651"/>
    </source>
</evidence>
<evidence type="ECO:0000256" key="6">
    <source>
        <dbReference type="ARBA" id="ARBA00023136"/>
    </source>
</evidence>
<evidence type="ECO:0000313" key="8">
    <source>
        <dbReference type="EMBL" id="GAJ28964.1"/>
    </source>
</evidence>
<keyword evidence="4 7" id="KW-0812">Transmembrane</keyword>
<dbReference type="GO" id="GO:0009306">
    <property type="term" value="P:protein secretion"/>
    <property type="evidence" value="ECO:0007669"/>
    <property type="project" value="InterPro"/>
</dbReference>
<sequence length="90" mass="9477">MQAVDLRAILHETLMIALKLSAPSLIVALGVGLVIAVFQAVTQINEATLAFVPKVIAIGVVMMVTGSFMTGTLIAFGRFLFDQMILVGGT</sequence>
<keyword evidence="8" id="KW-0969">Cilium</keyword>
<dbReference type="PANTHER" id="PTHR34040">
    <property type="entry name" value="FLAGELLAR BIOSYNTHETIC PROTEIN FLIQ"/>
    <property type="match status" value="1"/>
</dbReference>
<evidence type="ECO:0000256" key="3">
    <source>
        <dbReference type="ARBA" id="ARBA00022475"/>
    </source>
</evidence>
<keyword evidence="5 7" id="KW-1133">Transmembrane helix</keyword>
<comment type="similarity">
    <text evidence="2">Belongs to the FliQ/MopD/SpaQ family.</text>
</comment>
<dbReference type="PANTHER" id="PTHR34040:SF2">
    <property type="entry name" value="FLAGELLAR BIOSYNTHETIC PROTEIN FLIQ"/>
    <property type="match status" value="1"/>
</dbReference>
<dbReference type="RefSeq" id="WP_042058187.1">
    <property type="nucleotide sequence ID" value="NZ_BAND01000040.1"/>
</dbReference>
<dbReference type="Pfam" id="PF01313">
    <property type="entry name" value="Bac_export_3"/>
    <property type="match status" value="1"/>
</dbReference>
<dbReference type="OrthoDB" id="9806440at2"/>
<comment type="caution">
    <text evidence="8">The sequence shown here is derived from an EMBL/GenBank/DDBJ whole genome shotgun (WGS) entry which is preliminary data.</text>
</comment>